<comment type="catalytic activity">
    <reaction evidence="9">
        <text>L-threonyl-[protein] + ATP = O-phospho-L-threonyl-[protein] + ADP + H(+)</text>
        <dbReference type="Rhea" id="RHEA:46608"/>
        <dbReference type="Rhea" id="RHEA-COMP:11060"/>
        <dbReference type="Rhea" id="RHEA-COMP:11605"/>
        <dbReference type="ChEBI" id="CHEBI:15378"/>
        <dbReference type="ChEBI" id="CHEBI:30013"/>
        <dbReference type="ChEBI" id="CHEBI:30616"/>
        <dbReference type="ChEBI" id="CHEBI:61977"/>
        <dbReference type="ChEBI" id="CHEBI:456216"/>
        <dbReference type="EC" id="2.7.11.1"/>
    </reaction>
</comment>
<evidence type="ECO:0000256" key="9">
    <source>
        <dbReference type="ARBA" id="ARBA00047899"/>
    </source>
</evidence>
<dbReference type="Pfam" id="PF14380">
    <property type="entry name" value="WAK_assoc"/>
    <property type="match status" value="1"/>
</dbReference>
<reference evidence="14 15" key="1">
    <citation type="submission" date="2024-01" db="EMBL/GenBank/DDBJ databases">
        <title>The genomes of 5 underutilized Papilionoideae crops provide insights into root nodulation and disease resistanc.</title>
        <authorList>
            <person name="Yuan L."/>
        </authorList>
    </citation>
    <scope>NUCLEOTIDE SEQUENCE [LARGE SCALE GENOMIC DNA]</scope>
    <source>
        <strain evidence="14">ZHUSHIDOU_FW_LH</strain>
        <tissue evidence="14">Leaf</tissue>
    </source>
</reference>
<keyword evidence="15" id="KW-1185">Reference proteome</keyword>
<proteinExistence type="predicted"/>
<dbReference type="SUPFAM" id="SSF56112">
    <property type="entry name" value="Protein kinase-like (PK-like)"/>
    <property type="match status" value="1"/>
</dbReference>
<sequence>MNQRTFLSTQNPFTISLLIHSYIIISLQSTITLSSLDPKYEACEPKTCGNGQNISYPFYIKGIQQPFCGYPNYDLTCAYNGFPILPKASSSGQPYIVNEIFYNNRSLRVSIPSFSQPTTKGQCIPRIINFSRYSRRFSIAPRQRKVILFYGCDLSSLPEGIKENRVGCDAENETSSVVALYEEDPNLRLVSKNCNGVMVNTTVENENGGIQESLQRGFMVNWSAGNCVECSNSGGRCGFDYDINVYAFRCYCTDGVYHPRKCDPGSQTQPAADANRLSKAKRLSKERNLFLALLIGLLITIISIIVFFRRRLRCHKLNGLRKDKSKAQKDFEVFLKKHGPLAIRRYSYLEIKKMTNSFAEKLGQGGYGGVFKGKLHDERLVAVKMLNRSKDFGLAKICPQDESMVSMLVARGTPGYIAPEVFSRNFGVVSHKSDVYSFGMMVLEMVGGRKNDNVEVDCSSEIYFPHWIYKRLELNEKFELRNINNESDRKRVRKMVMTSLWCIQTDPSDRPTMHAVVDMLEGRVEALQIPPKPFLSST</sequence>
<accession>A0AAN9FGF3</accession>
<dbReference type="InterPro" id="IPR000719">
    <property type="entry name" value="Prot_kinase_dom"/>
</dbReference>
<dbReference type="AlphaFoldDB" id="A0AAN9FGF3"/>
<evidence type="ECO:0000256" key="7">
    <source>
        <dbReference type="ARBA" id="ARBA00023136"/>
    </source>
</evidence>
<keyword evidence="11" id="KW-0547">Nucleotide-binding</keyword>
<keyword evidence="8" id="KW-0325">Glycoprotein</keyword>
<keyword evidence="6 12" id="KW-1133">Transmembrane helix</keyword>
<feature type="transmembrane region" description="Helical" evidence="12">
    <location>
        <begin position="289"/>
        <end position="308"/>
    </location>
</feature>
<evidence type="ECO:0000256" key="8">
    <source>
        <dbReference type="ARBA" id="ARBA00023180"/>
    </source>
</evidence>
<dbReference type="Gene3D" id="3.30.200.20">
    <property type="entry name" value="Phosphorylase Kinase, domain 1"/>
    <property type="match status" value="1"/>
</dbReference>
<feature type="domain" description="Protein kinase" evidence="13">
    <location>
        <begin position="196"/>
        <end position="535"/>
    </location>
</feature>
<dbReference type="Pfam" id="PF00069">
    <property type="entry name" value="Pkinase"/>
    <property type="match status" value="1"/>
</dbReference>
<keyword evidence="11" id="KW-0067">ATP-binding</keyword>
<dbReference type="InterPro" id="IPR025287">
    <property type="entry name" value="WAK_GUB"/>
</dbReference>
<name>A0AAN9FGF3_CROPI</name>
<dbReference type="InterPro" id="IPR032872">
    <property type="entry name" value="WAK_assoc_C"/>
</dbReference>
<dbReference type="Gene3D" id="1.10.510.10">
    <property type="entry name" value="Transferase(Phosphotransferase) domain 1"/>
    <property type="match status" value="1"/>
</dbReference>
<gene>
    <name evidence="14" type="ORF">RIF29_16397</name>
</gene>
<evidence type="ECO:0000256" key="2">
    <source>
        <dbReference type="ARBA" id="ARBA00012513"/>
    </source>
</evidence>
<organism evidence="14 15">
    <name type="scientific">Crotalaria pallida</name>
    <name type="common">Smooth rattlebox</name>
    <name type="synonym">Crotalaria striata</name>
    <dbReference type="NCBI Taxonomy" id="3830"/>
    <lineage>
        <taxon>Eukaryota</taxon>
        <taxon>Viridiplantae</taxon>
        <taxon>Streptophyta</taxon>
        <taxon>Embryophyta</taxon>
        <taxon>Tracheophyta</taxon>
        <taxon>Spermatophyta</taxon>
        <taxon>Magnoliopsida</taxon>
        <taxon>eudicotyledons</taxon>
        <taxon>Gunneridae</taxon>
        <taxon>Pentapetalae</taxon>
        <taxon>rosids</taxon>
        <taxon>fabids</taxon>
        <taxon>Fabales</taxon>
        <taxon>Fabaceae</taxon>
        <taxon>Papilionoideae</taxon>
        <taxon>50 kb inversion clade</taxon>
        <taxon>genistoids sensu lato</taxon>
        <taxon>core genistoids</taxon>
        <taxon>Crotalarieae</taxon>
        <taxon>Crotalaria</taxon>
    </lineage>
</organism>
<dbReference type="PROSITE" id="PS00107">
    <property type="entry name" value="PROTEIN_KINASE_ATP"/>
    <property type="match status" value="1"/>
</dbReference>
<evidence type="ECO:0000256" key="10">
    <source>
        <dbReference type="ARBA" id="ARBA00048679"/>
    </source>
</evidence>
<protein>
    <recommendedName>
        <fullName evidence="2">non-specific serine/threonine protein kinase</fullName>
        <ecNumber evidence="2">2.7.11.1</ecNumber>
    </recommendedName>
</protein>
<evidence type="ECO:0000259" key="13">
    <source>
        <dbReference type="PROSITE" id="PS50011"/>
    </source>
</evidence>
<dbReference type="Proteomes" id="UP001372338">
    <property type="component" value="Unassembled WGS sequence"/>
</dbReference>
<dbReference type="GO" id="GO:0005524">
    <property type="term" value="F:ATP binding"/>
    <property type="evidence" value="ECO:0007669"/>
    <property type="project" value="UniProtKB-UniRule"/>
</dbReference>
<evidence type="ECO:0000256" key="11">
    <source>
        <dbReference type="PROSITE-ProRule" id="PRU10141"/>
    </source>
</evidence>
<keyword evidence="5" id="KW-0732">Signal</keyword>
<comment type="caution">
    <text evidence="14">The sequence shown here is derived from an EMBL/GenBank/DDBJ whole genome shotgun (WGS) entry which is preliminary data.</text>
</comment>
<keyword evidence="3" id="KW-0808">Transferase</keyword>
<dbReference type="GO" id="GO:0016020">
    <property type="term" value="C:membrane"/>
    <property type="evidence" value="ECO:0007669"/>
    <property type="project" value="UniProtKB-SubCell"/>
</dbReference>
<dbReference type="EC" id="2.7.11.1" evidence="2"/>
<evidence type="ECO:0000256" key="12">
    <source>
        <dbReference type="SAM" id="Phobius"/>
    </source>
</evidence>
<comment type="subcellular location">
    <subcellularLocation>
        <location evidence="1">Membrane</location>
        <topology evidence="1">Single-pass type I membrane protein</topology>
    </subcellularLocation>
</comment>
<dbReference type="PANTHER" id="PTHR27009">
    <property type="entry name" value="RUST RESISTANCE KINASE LR10-RELATED"/>
    <property type="match status" value="1"/>
</dbReference>
<dbReference type="GO" id="GO:0030247">
    <property type="term" value="F:polysaccharide binding"/>
    <property type="evidence" value="ECO:0007669"/>
    <property type="project" value="InterPro"/>
</dbReference>
<comment type="catalytic activity">
    <reaction evidence="10">
        <text>L-seryl-[protein] + ATP = O-phospho-L-seryl-[protein] + ADP + H(+)</text>
        <dbReference type="Rhea" id="RHEA:17989"/>
        <dbReference type="Rhea" id="RHEA-COMP:9863"/>
        <dbReference type="Rhea" id="RHEA-COMP:11604"/>
        <dbReference type="ChEBI" id="CHEBI:15378"/>
        <dbReference type="ChEBI" id="CHEBI:29999"/>
        <dbReference type="ChEBI" id="CHEBI:30616"/>
        <dbReference type="ChEBI" id="CHEBI:83421"/>
        <dbReference type="ChEBI" id="CHEBI:456216"/>
        <dbReference type="EC" id="2.7.11.1"/>
    </reaction>
</comment>
<keyword evidence="3" id="KW-0723">Serine/threonine-protein kinase</keyword>
<keyword evidence="7 12" id="KW-0472">Membrane</keyword>
<dbReference type="InterPro" id="IPR045874">
    <property type="entry name" value="LRK10/LRL21-25-like"/>
</dbReference>
<dbReference type="Pfam" id="PF13947">
    <property type="entry name" value="GUB_WAK_bind"/>
    <property type="match status" value="1"/>
</dbReference>
<evidence type="ECO:0000256" key="3">
    <source>
        <dbReference type="ARBA" id="ARBA00022527"/>
    </source>
</evidence>
<evidence type="ECO:0000313" key="14">
    <source>
        <dbReference type="EMBL" id="KAK7275285.1"/>
    </source>
</evidence>
<keyword evidence="4 12" id="KW-0812">Transmembrane</keyword>
<dbReference type="EMBL" id="JAYWIO010000003">
    <property type="protein sequence ID" value="KAK7275285.1"/>
    <property type="molecule type" value="Genomic_DNA"/>
</dbReference>
<evidence type="ECO:0000256" key="6">
    <source>
        <dbReference type="ARBA" id="ARBA00022989"/>
    </source>
</evidence>
<keyword evidence="3" id="KW-0418">Kinase</keyword>
<dbReference type="PROSITE" id="PS50011">
    <property type="entry name" value="PROTEIN_KINASE_DOM"/>
    <property type="match status" value="1"/>
</dbReference>
<evidence type="ECO:0000256" key="4">
    <source>
        <dbReference type="ARBA" id="ARBA00022692"/>
    </source>
</evidence>
<dbReference type="InterPro" id="IPR017441">
    <property type="entry name" value="Protein_kinase_ATP_BS"/>
</dbReference>
<dbReference type="InterPro" id="IPR011009">
    <property type="entry name" value="Kinase-like_dom_sf"/>
</dbReference>
<evidence type="ECO:0000313" key="15">
    <source>
        <dbReference type="Proteomes" id="UP001372338"/>
    </source>
</evidence>
<evidence type="ECO:0000256" key="1">
    <source>
        <dbReference type="ARBA" id="ARBA00004479"/>
    </source>
</evidence>
<feature type="binding site" evidence="11">
    <location>
        <position position="384"/>
    </location>
    <ligand>
        <name>ATP</name>
        <dbReference type="ChEBI" id="CHEBI:30616"/>
    </ligand>
</feature>
<evidence type="ECO:0000256" key="5">
    <source>
        <dbReference type="ARBA" id="ARBA00022729"/>
    </source>
</evidence>
<dbReference type="GO" id="GO:0004674">
    <property type="term" value="F:protein serine/threonine kinase activity"/>
    <property type="evidence" value="ECO:0007669"/>
    <property type="project" value="UniProtKB-KW"/>
</dbReference>